<reference evidence="5" key="1">
    <citation type="journal article" date="2019" name="Int. J. Syst. Evol. Microbiol.">
        <title>The Global Catalogue of Microorganisms (GCM) 10K type strain sequencing project: providing services to taxonomists for standard genome sequencing and annotation.</title>
        <authorList>
            <consortium name="The Broad Institute Genomics Platform"/>
            <consortium name="The Broad Institute Genome Sequencing Center for Infectious Disease"/>
            <person name="Wu L."/>
            <person name="Ma J."/>
        </authorList>
    </citation>
    <scope>NUCLEOTIDE SEQUENCE [LARGE SCALE GENOMIC DNA]</scope>
    <source>
        <strain evidence="5">CGMCC 4.1469</strain>
    </source>
</reference>
<comment type="caution">
    <text evidence="4">The sequence shown here is derived from an EMBL/GenBank/DDBJ whole genome shotgun (WGS) entry which is preliminary data.</text>
</comment>
<dbReference type="RefSeq" id="WP_377167671.1">
    <property type="nucleotide sequence ID" value="NZ_JBHSMQ010000004.1"/>
</dbReference>
<protein>
    <submittedName>
        <fullName evidence="4">Uncharacterized protein</fullName>
    </submittedName>
</protein>
<name>A0ABW0KSS2_9BACT</name>
<evidence type="ECO:0000256" key="2">
    <source>
        <dbReference type="SAM" id="MobiDB-lite"/>
    </source>
</evidence>
<evidence type="ECO:0000313" key="4">
    <source>
        <dbReference type="EMBL" id="MFC5455967.1"/>
    </source>
</evidence>
<keyword evidence="3" id="KW-0812">Transmembrane</keyword>
<evidence type="ECO:0000313" key="5">
    <source>
        <dbReference type="Proteomes" id="UP001596052"/>
    </source>
</evidence>
<keyword evidence="1" id="KW-0175">Coiled coil</keyword>
<sequence>MAKRRHAAKDEILLVPFLDILCSLIGVLILIIVVLCVSQTQQTEGRTPEEVQMAQDAKRLRQEIVERKALDVVLKEKLASLEELKKQTEEKEQRFIKLRKLINTSKDLQQENLKISQKMQKELDDLMLEIEGMKQQQAESKKEIATLMAELKKREVPPDKKVPPVIVQPSGSGMDPDTKVYFVEAAGGALKILGAWGEDYRLSATASVVVADVAYNHFLTEIAKNPKSLLLFLIRDDGQGAFNNGAGRAENDYKVRIGKLPIPGKGMLDLALFSKFRGTIPPPPAATPAPPAPPAPAPPAGTPPPKKAA</sequence>
<gene>
    <name evidence="4" type="ORF">ACFQDI_13970</name>
</gene>
<proteinExistence type="predicted"/>
<accession>A0ABW0KSS2</accession>
<keyword evidence="5" id="KW-1185">Reference proteome</keyword>
<keyword evidence="3" id="KW-1133">Transmembrane helix</keyword>
<evidence type="ECO:0000256" key="1">
    <source>
        <dbReference type="SAM" id="Coils"/>
    </source>
</evidence>
<feature type="compositionally biased region" description="Pro residues" evidence="2">
    <location>
        <begin position="280"/>
        <end position="309"/>
    </location>
</feature>
<feature type="coiled-coil region" evidence="1">
    <location>
        <begin position="67"/>
        <end position="150"/>
    </location>
</feature>
<evidence type="ECO:0000256" key="3">
    <source>
        <dbReference type="SAM" id="Phobius"/>
    </source>
</evidence>
<organism evidence="4 5">
    <name type="scientific">Prosthecobacter fluviatilis</name>
    <dbReference type="NCBI Taxonomy" id="445931"/>
    <lineage>
        <taxon>Bacteria</taxon>
        <taxon>Pseudomonadati</taxon>
        <taxon>Verrucomicrobiota</taxon>
        <taxon>Verrucomicrobiia</taxon>
        <taxon>Verrucomicrobiales</taxon>
        <taxon>Verrucomicrobiaceae</taxon>
        <taxon>Prosthecobacter</taxon>
    </lineage>
</organism>
<feature type="region of interest" description="Disordered" evidence="2">
    <location>
        <begin position="279"/>
        <end position="309"/>
    </location>
</feature>
<feature type="transmembrane region" description="Helical" evidence="3">
    <location>
        <begin position="12"/>
        <end position="35"/>
    </location>
</feature>
<keyword evidence="3" id="KW-0472">Membrane</keyword>
<dbReference type="EMBL" id="JBHSMQ010000004">
    <property type="protein sequence ID" value="MFC5455967.1"/>
    <property type="molecule type" value="Genomic_DNA"/>
</dbReference>
<dbReference type="Proteomes" id="UP001596052">
    <property type="component" value="Unassembled WGS sequence"/>
</dbReference>